<comment type="catalytic activity">
    <reaction evidence="13">
        <text>N(6),N(6)-dimethyl-L-lysyl(4)-[histone H3] + S-adenosyl-L-methionine = N(6),N(6),N(6)-trimethyl-L-lysyl(4)-[histone H3] + S-adenosyl-L-homocysteine + H(+)</text>
        <dbReference type="Rhea" id="RHEA:60272"/>
        <dbReference type="Rhea" id="RHEA-COMP:15537"/>
        <dbReference type="Rhea" id="RHEA-COMP:15540"/>
        <dbReference type="ChEBI" id="CHEBI:15378"/>
        <dbReference type="ChEBI" id="CHEBI:57856"/>
        <dbReference type="ChEBI" id="CHEBI:59789"/>
        <dbReference type="ChEBI" id="CHEBI:61961"/>
        <dbReference type="ChEBI" id="CHEBI:61976"/>
    </reaction>
</comment>
<dbReference type="PROSITE" id="PS50280">
    <property type="entry name" value="SET"/>
    <property type="match status" value="1"/>
</dbReference>
<dbReference type="Pfam" id="PF00856">
    <property type="entry name" value="SET"/>
    <property type="match status" value="1"/>
</dbReference>
<keyword evidence="9 14" id="KW-0156">Chromatin regulator</keyword>
<feature type="compositionally biased region" description="Polar residues" evidence="16">
    <location>
        <begin position="277"/>
        <end position="289"/>
    </location>
</feature>
<feature type="domain" description="SET" evidence="18">
    <location>
        <begin position="913"/>
        <end position="1030"/>
    </location>
</feature>
<dbReference type="PANTHER" id="PTHR45814">
    <property type="entry name" value="HISTONE-LYSINE N-METHYLTRANSFERASE SETD1"/>
    <property type="match status" value="1"/>
</dbReference>
<dbReference type="InterPro" id="IPR024657">
    <property type="entry name" value="COMPASS_Set1_N-SET"/>
</dbReference>
<dbReference type="Gene3D" id="2.170.270.10">
    <property type="entry name" value="SET domain"/>
    <property type="match status" value="1"/>
</dbReference>
<feature type="domain" description="RRM" evidence="17">
    <location>
        <begin position="120"/>
        <end position="206"/>
    </location>
</feature>
<evidence type="ECO:0000256" key="2">
    <source>
        <dbReference type="ARBA" id="ARBA00004286"/>
    </source>
</evidence>
<dbReference type="GO" id="GO:0140999">
    <property type="term" value="F:histone H3K4 trimethyltransferase activity"/>
    <property type="evidence" value="ECO:0007669"/>
    <property type="project" value="UniProtKB-EC"/>
</dbReference>
<comment type="function">
    <text evidence="14">Catalytic component of the COMPASS (Set1C) complex that specifically mono-, di- and trimethylates histone H3 to form H3K4me1/2/3. COMPASS recognizes ubiquitinated H2B on one face of the nucleosome which stimulates the methylation of H3 on the opposing face.</text>
</comment>
<dbReference type="EC" id="2.1.1.354" evidence="3 14"/>
<dbReference type="GO" id="GO:0032259">
    <property type="term" value="P:methylation"/>
    <property type="evidence" value="ECO:0007669"/>
    <property type="project" value="UniProtKB-KW"/>
</dbReference>
<dbReference type="Gene3D" id="3.30.70.330">
    <property type="match status" value="1"/>
</dbReference>
<evidence type="ECO:0000256" key="10">
    <source>
        <dbReference type="ARBA" id="ARBA00023242"/>
    </source>
</evidence>
<dbReference type="InterPro" id="IPR003616">
    <property type="entry name" value="Post-SET_dom"/>
</dbReference>
<feature type="compositionally biased region" description="Basic and acidic residues" evidence="16">
    <location>
        <begin position="262"/>
        <end position="276"/>
    </location>
</feature>
<comment type="subcellular location">
    <subcellularLocation>
        <location evidence="2">Chromosome</location>
    </subcellularLocation>
    <subcellularLocation>
        <location evidence="1 14">Nucleus</location>
    </subcellularLocation>
</comment>
<evidence type="ECO:0000259" key="19">
    <source>
        <dbReference type="PROSITE" id="PS50868"/>
    </source>
</evidence>
<evidence type="ECO:0000256" key="7">
    <source>
        <dbReference type="ARBA" id="ARBA00022679"/>
    </source>
</evidence>
<feature type="compositionally biased region" description="Polar residues" evidence="16">
    <location>
        <begin position="25"/>
        <end position="37"/>
    </location>
</feature>
<organism evidence="20 21">
    <name type="scientific">Pneumocystis wakefieldiae</name>
    <dbReference type="NCBI Taxonomy" id="38082"/>
    <lineage>
        <taxon>Eukaryota</taxon>
        <taxon>Fungi</taxon>
        <taxon>Dikarya</taxon>
        <taxon>Ascomycota</taxon>
        <taxon>Taphrinomycotina</taxon>
        <taxon>Pneumocystomycetes</taxon>
        <taxon>Pneumocystaceae</taxon>
        <taxon>Pneumocystis</taxon>
    </lineage>
</organism>
<evidence type="ECO:0000256" key="13">
    <source>
        <dbReference type="ARBA" id="ARBA00049129"/>
    </source>
</evidence>
<dbReference type="InterPro" id="IPR012677">
    <property type="entry name" value="Nucleotide-bd_a/b_plait_sf"/>
</dbReference>
<protein>
    <recommendedName>
        <fullName evidence="4 14">Histone-lysine N-methyltransferase, H3 lysine-4 specific</fullName>
        <ecNumber evidence="3 14">2.1.1.354</ecNumber>
    </recommendedName>
</protein>
<feature type="region of interest" description="Disordered" evidence="16">
    <location>
        <begin position="1"/>
        <end position="38"/>
    </location>
</feature>
<dbReference type="PANTHER" id="PTHR45814:SF2">
    <property type="entry name" value="HISTONE-LYSINE N-METHYLTRANSFERASE SETD1"/>
    <property type="match status" value="1"/>
</dbReference>
<evidence type="ECO:0000256" key="15">
    <source>
        <dbReference type="PROSITE-ProRule" id="PRU00176"/>
    </source>
</evidence>
<comment type="catalytic activity">
    <reaction evidence="12">
        <text>N(6)-methyl-L-lysyl(4)-[histone H3] + S-adenosyl-L-methionine = N(6),N(6)-dimethyl-L-lysyl(4)-[histone H3] + S-adenosyl-L-homocysteine + H(+)</text>
        <dbReference type="Rhea" id="RHEA:60268"/>
        <dbReference type="Rhea" id="RHEA-COMP:15540"/>
        <dbReference type="Rhea" id="RHEA-COMP:15543"/>
        <dbReference type="ChEBI" id="CHEBI:15378"/>
        <dbReference type="ChEBI" id="CHEBI:57856"/>
        <dbReference type="ChEBI" id="CHEBI:59789"/>
        <dbReference type="ChEBI" id="CHEBI:61929"/>
        <dbReference type="ChEBI" id="CHEBI:61976"/>
    </reaction>
</comment>
<dbReference type="InterPro" id="IPR017111">
    <property type="entry name" value="Set1_fungi"/>
</dbReference>
<feature type="compositionally biased region" description="Low complexity" evidence="16">
    <location>
        <begin position="561"/>
        <end position="576"/>
    </location>
</feature>
<dbReference type="SMART" id="SM00360">
    <property type="entry name" value="RRM"/>
    <property type="match status" value="1"/>
</dbReference>
<keyword evidence="5 14" id="KW-0158">Chromosome</keyword>
<accession>A0A899G2J6</accession>
<feature type="domain" description="Post-SET" evidence="19">
    <location>
        <begin position="1036"/>
        <end position="1052"/>
    </location>
</feature>
<dbReference type="OrthoDB" id="308383at2759"/>
<reference evidence="20" key="1">
    <citation type="submission" date="2020-06" db="EMBL/GenBank/DDBJ databases">
        <title>Genomes of multiple members of Pneumocystis genus reveal paths to human pathogen Pneumocystis jirovecii.</title>
        <authorList>
            <person name="Cisse O.H."/>
            <person name="Ma L."/>
            <person name="Dekker J."/>
            <person name="Khil P."/>
            <person name="Jo J."/>
            <person name="Brenchley J."/>
            <person name="Blair R."/>
            <person name="Pahar B."/>
            <person name="Chabe M."/>
            <person name="Van Rompay K.A."/>
            <person name="Keesler R."/>
            <person name="Sukura A."/>
            <person name="Hirsch V."/>
            <person name="Kutty G."/>
            <person name="Liu Y."/>
            <person name="Peng L."/>
            <person name="Chen J."/>
            <person name="Song J."/>
            <person name="Weissenbacher-Lang C."/>
            <person name="Xu J."/>
            <person name="Upham N.S."/>
            <person name="Stajich J.E."/>
            <person name="Cuomo C.A."/>
            <person name="Cushion M.T."/>
            <person name="Kovacs J.A."/>
        </authorList>
    </citation>
    <scope>NUCLEOTIDE SEQUENCE</scope>
    <source>
        <strain evidence="20">2A</strain>
    </source>
</reference>
<keyword evidence="7 14" id="KW-0808">Transferase</keyword>
<dbReference type="GO" id="GO:0005694">
    <property type="term" value="C:chromosome"/>
    <property type="evidence" value="ECO:0007669"/>
    <property type="project" value="UniProtKB-SubCell"/>
</dbReference>
<evidence type="ECO:0000256" key="8">
    <source>
        <dbReference type="ARBA" id="ARBA00022691"/>
    </source>
</evidence>
<name>A0A899G2J6_9ASCO</name>
<dbReference type="PROSITE" id="PS51572">
    <property type="entry name" value="SAM_MT43_1"/>
    <property type="match status" value="1"/>
</dbReference>
<dbReference type="InterPro" id="IPR046341">
    <property type="entry name" value="SET_dom_sf"/>
</dbReference>
<evidence type="ECO:0000256" key="11">
    <source>
        <dbReference type="ARBA" id="ARBA00047571"/>
    </source>
</evidence>
<gene>
    <name evidence="20" type="ORF">MERGE_002871</name>
</gene>
<dbReference type="InterPro" id="IPR035979">
    <property type="entry name" value="RBD_domain_sf"/>
</dbReference>
<dbReference type="SUPFAM" id="SSF82199">
    <property type="entry name" value="SET domain"/>
    <property type="match status" value="1"/>
</dbReference>
<dbReference type="SMART" id="SM00317">
    <property type="entry name" value="SET"/>
    <property type="match status" value="1"/>
</dbReference>
<dbReference type="InterPro" id="IPR024636">
    <property type="entry name" value="SET_assoc"/>
</dbReference>
<evidence type="ECO:0000313" key="21">
    <source>
        <dbReference type="Proteomes" id="UP000663699"/>
    </source>
</evidence>
<dbReference type="GO" id="GO:0048188">
    <property type="term" value="C:Set1C/COMPASS complex"/>
    <property type="evidence" value="ECO:0007669"/>
    <property type="project" value="InterPro"/>
</dbReference>
<evidence type="ECO:0000256" key="14">
    <source>
        <dbReference type="PIRNR" id="PIRNR037104"/>
    </source>
</evidence>
<keyword evidence="6 14" id="KW-0489">Methyltransferase</keyword>
<dbReference type="Pfam" id="PF11767">
    <property type="entry name" value="SET_assoc"/>
    <property type="match status" value="1"/>
</dbReference>
<sequence>MSKNDQDPQKENDVHKKVSLETHALASSKQPKISTNGVPRKKNYHIIYDPELISKEHNKTRKAIYRFDGEADPPLIIEDPRLKIPKYGKEKSRGKKTYMTVLKKVEFEFDENSIGPDPPTQILVSNLSTLTTSDNISMHFKTFGEIQELEIQVNPMTGTSLGLCRIRYRKNQSNKLQGHLAAKSAVEKGNGMKVGTNIIKVEYDENGVKCKAIIEEHIKKTSLTNISYSHKYRNSNPEESMRWDEEYRNSDSMHRKSSRDHRHYDRYSPNKNDTRTNSKAYGYSQNSLGSSRTYNSNSYDSSYDFEKSEEHTHETAISSTTDILKKINKSAYIFINEKCLPFRKFSVDDLKKHLNKHDWTDICIDKKGFYIIFKDNQTAQKCFVTMNQTSIYQYRITMDLHQYIPTSTDQNSKFKNSFQPVDNVAEATNIVIKELSQVFMKDLKTKIIGPLLYELLDSFRFSSEIKHEKNNLAIRMSNIKLNELESGNLNDDSASNVSSKTNEFYSKINGLSFDGKSKRFSVLPKFKKRTHDNSYGGESLRDSLRRSRNVDSRPLHHHLNDFANSHNSDSDNSNTNLQFQNMSFSDSEKEDSDVSRRDYNKSSKKVADSKRKTISIPRLRDYTSSDDDMSTNSEDNFLEQFHKRDKFDKNKEKSTSYETIYGNISDEQEKIKKNKRQNIDFTSSEEPSSEFLEDIQSSETETNESQLSEYEEKPKKTKHKKKSLNEIKKFNKTNISNEHENLDENYQASYTSTKTLLLDDDVDILLDIYGIQSIVRDEEDFMFLLEALKPVESAKIDNIALWAWGKKEIKTSNIDGYPAVTKIPKDKKYNRVNKSGSARTEGYFTVTDAEKSLYLPLRNKAIISTDSLTTSSTNSRMNRINNRRLAVGIEMQKKISSSETDILRFNALKVRKKQLKFSKSPIHNWGLYAMEHIDMGDMVIEYVGEIVRQTVADIRERQYQRQGIGSSYLFRIDDDTVVDATKKGNIARFINHSCDPSCTAKIIRVEGEKKIVIYAHRDIEKGEEITYDYKFPIEDVKIPCLCGAKVCRGTLN</sequence>
<feature type="compositionally biased region" description="Polar residues" evidence="16">
    <location>
        <begin position="695"/>
        <end position="708"/>
    </location>
</feature>
<dbReference type="InterPro" id="IPR000504">
    <property type="entry name" value="RRM_dom"/>
</dbReference>
<dbReference type="Proteomes" id="UP000663699">
    <property type="component" value="Chromosome 7"/>
</dbReference>
<dbReference type="GO" id="GO:0003723">
    <property type="term" value="F:RNA binding"/>
    <property type="evidence" value="ECO:0007669"/>
    <property type="project" value="UniProtKB-UniRule"/>
</dbReference>
<evidence type="ECO:0000256" key="9">
    <source>
        <dbReference type="ARBA" id="ARBA00022853"/>
    </source>
</evidence>
<evidence type="ECO:0000313" key="20">
    <source>
        <dbReference type="EMBL" id="QSL65558.1"/>
    </source>
</evidence>
<feature type="compositionally biased region" description="Basic and acidic residues" evidence="16">
    <location>
        <begin position="1"/>
        <end position="20"/>
    </location>
</feature>
<dbReference type="PROSITE" id="PS50868">
    <property type="entry name" value="POST_SET"/>
    <property type="match status" value="1"/>
</dbReference>
<dbReference type="EMBL" id="CP054538">
    <property type="protein sequence ID" value="QSL65558.1"/>
    <property type="molecule type" value="Genomic_DNA"/>
</dbReference>
<dbReference type="SMART" id="SM00508">
    <property type="entry name" value="PostSET"/>
    <property type="match status" value="1"/>
</dbReference>
<evidence type="ECO:0000259" key="18">
    <source>
        <dbReference type="PROSITE" id="PS50280"/>
    </source>
</evidence>
<keyword evidence="21" id="KW-1185">Reference proteome</keyword>
<comment type="catalytic activity">
    <reaction evidence="11 14">
        <text>L-lysyl(4)-[histone H3] + 3 S-adenosyl-L-methionine = N(6),N(6),N(6)-trimethyl-L-lysyl(4)-[histone H3] + 3 S-adenosyl-L-homocysteine + 3 H(+)</text>
        <dbReference type="Rhea" id="RHEA:60260"/>
        <dbReference type="Rhea" id="RHEA-COMP:15537"/>
        <dbReference type="Rhea" id="RHEA-COMP:15547"/>
        <dbReference type="ChEBI" id="CHEBI:15378"/>
        <dbReference type="ChEBI" id="CHEBI:29969"/>
        <dbReference type="ChEBI" id="CHEBI:57856"/>
        <dbReference type="ChEBI" id="CHEBI:59789"/>
        <dbReference type="ChEBI" id="CHEBI:61961"/>
        <dbReference type="EC" id="2.1.1.354"/>
    </reaction>
</comment>
<evidence type="ECO:0000256" key="4">
    <source>
        <dbReference type="ARBA" id="ARBA00015839"/>
    </source>
</evidence>
<evidence type="ECO:0000256" key="3">
    <source>
        <dbReference type="ARBA" id="ARBA00012182"/>
    </source>
</evidence>
<keyword evidence="15" id="KW-0694">RNA-binding</keyword>
<evidence type="ECO:0000256" key="6">
    <source>
        <dbReference type="ARBA" id="ARBA00022603"/>
    </source>
</evidence>
<dbReference type="PROSITE" id="PS50102">
    <property type="entry name" value="RRM"/>
    <property type="match status" value="1"/>
</dbReference>
<feature type="compositionally biased region" description="Basic and acidic residues" evidence="16">
    <location>
        <begin position="592"/>
        <end position="611"/>
    </location>
</feature>
<evidence type="ECO:0000259" key="17">
    <source>
        <dbReference type="PROSITE" id="PS50102"/>
    </source>
</evidence>
<evidence type="ECO:0000256" key="12">
    <source>
        <dbReference type="ARBA" id="ARBA00047583"/>
    </source>
</evidence>
<feature type="region of interest" description="Disordered" evidence="16">
    <location>
        <begin position="252"/>
        <end position="295"/>
    </location>
</feature>
<dbReference type="InterPro" id="IPR001214">
    <property type="entry name" value="SET_dom"/>
</dbReference>
<evidence type="ECO:0000256" key="1">
    <source>
        <dbReference type="ARBA" id="ARBA00004123"/>
    </source>
</evidence>
<dbReference type="SUPFAM" id="SSF54928">
    <property type="entry name" value="RNA-binding domain, RBD"/>
    <property type="match status" value="1"/>
</dbReference>
<dbReference type="PIRSF" id="PIRSF037104">
    <property type="entry name" value="Histone_H3-K4_mtfrase_Set1_fun"/>
    <property type="match status" value="1"/>
</dbReference>
<evidence type="ECO:0000256" key="16">
    <source>
        <dbReference type="SAM" id="MobiDB-lite"/>
    </source>
</evidence>
<dbReference type="Pfam" id="PF00076">
    <property type="entry name" value="RRM_1"/>
    <property type="match status" value="1"/>
</dbReference>
<comment type="subunit">
    <text evidence="14">Component of the COMPASS (Set1C) complex.</text>
</comment>
<evidence type="ECO:0000256" key="5">
    <source>
        <dbReference type="ARBA" id="ARBA00022454"/>
    </source>
</evidence>
<feature type="region of interest" description="Disordered" evidence="16">
    <location>
        <begin position="677"/>
        <end position="721"/>
    </location>
</feature>
<dbReference type="AlphaFoldDB" id="A0A899G2J6"/>
<proteinExistence type="predicted"/>
<dbReference type="InterPro" id="IPR044570">
    <property type="entry name" value="Set1-like"/>
</dbReference>
<dbReference type="CDD" id="cd20072">
    <property type="entry name" value="SET_SET1"/>
    <property type="match status" value="1"/>
</dbReference>
<keyword evidence="10 14" id="KW-0539">Nucleus</keyword>
<dbReference type="SMART" id="SM01291">
    <property type="entry name" value="N-SET"/>
    <property type="match status" value="1"/>
</dbReference>
<keyword evidence="8 14" id="KW-0949">S-adenosyl-L-methionine</keyword>
<dbReference type="Pfam" id="PF11764">
    <property type="entry name" value="N-SET"/>
    <property type="match status" value="2"/>
</dbReference>
<feature type="region of interest" description="Disordered" evidence="16">
    <location>
        <begin position="555"/>
        <end position="611"/>
    </location>
</feature>